<dbReference type="InterPro" id="IPR050615">
    <property type="entry name" value="ATP-dep_DNA_Helicase"/>
</dbReference>
<dbReference type="GO" id="GO:0016787">
    <property type="term" value="F:hydrolase activity"/>
    <property type="evidence" value="ECO:0007669"/>
    <property type="project" value="UniProtKB-KW"/>
</dbReference>
<protein>
    <submittedName>
        <fullName evidence="6">SSL2 DNA or RNA helicases of superfamily II</fullName>
    </submittedName>
</protein>
<gene>
    <name evidence="6" type="ORF">UFOVP245_65</name>
</gene>
<dbReference type="Gene3D" id="3.40.50.300">
    <property type="entry name" value="P-loop containing nucleotide triphosphate hydrolases"/>
    <property type="match status" value="2"/>
</dbReference>
<dbReference type="PANTHER" id="PTHR11274">
    <property type="entry name" value="RAD25/XP-B DNA REPAIR HELICASE"/>
    <property type="match status" value="1"/>
</dbReference>
<dbReference type="SMART" id="SM00490">
    <property type="entry name" value="HELICc"/>
    <property type="match status" value="1"/>
</dbReference>
<organism evidence="6">
    <name type="scientific">uncultured Caudovirales phage</name>
    <dbReference type="NCBI Taxonomy" id="2100421"/>
    <lineage>
        <taxon>Viruses</taxon>
        <taxon>Duplodnaviria</taxon>
        <taxon>Heunggongvirae</taxon>
        <taxon>Uroviricota</taxon>
        <taxon>Caudoviricetes</taxon>
        <taxon>Peduoviridae</taxon>
        <taxon>Maltschvirus</taxon>
        <taxon>Maltschvirus maltsch</taxon>
    </lineage>
</organism>
<dbReference type="InterPro" id="IPR001650">
    <property type="entry name" value="Helicase_C-like"/>
</dbReference>
<dbReference type="Pfam" id="PF04851">
    <property type="entry name" value="ResIII"/>
    <property type="match status" value="1"/>
</dbReference>
<proteinExistence type="predicted"/>
<feature type="domain" description="Helicase ATP-binding" evidence="5">
    <location>
        <begin position="116"/>
        <end position="266"/>
    </location>
</feature>
<dbReference type="InterPro" id="IPR006935">
    <property type="entry name" value="Helicase/UvrB_N"/>
</dbReference>
<accession>A0A6J7X1A5</accession>
<evidence type="ECO:0000313" key="6">
    <source>
        <dbReference type="EMBL" id="CAB5221053.1"/>
    </source>
</evidence>
<dbReference type="Pfam" id="PF21241">
    <property type="entry name" value="UvsW_N"/>
    <property type="match status" value="1"/>
</dbReference>
<dbReference type="InterPro" id="IPR027417">
    <property type="entry name" value="P-loop_NTPase"/>
</dbReference>
<dbReference type="InterPro" id="IPR049409">
    <property type="entry name" value="UvsW_N"/>
</dbReference>
<evidence type="ECO:0000259" key="5">
    <source>
        <dbReference type="PROSITE" id="PS51192"/>
    </source>
</evidence>
<evidence type="ECO:0000256" key="1">
    <source>
        <dbReference type="ARBA" id="ARBA00022741"/>
    </source>
</evidence>
<dbReference type="SMART" id="SM00487">
    <property type="entry name" value="DEXDc"/>
    <property type="match status" value="1"/>
</dbReference>
<keyword evidence="1" id="KW-0547">Nucleotide-binding</keyword>
<reference evidence="6" key="1">
    <citation type="submission" date="2020-05" db="EMBL/GenBank/DDBJ databases">
        <authorList>
            <person name="Chiriac C."/>
            <person name="Salcher M."/>
            <person name="Ghai R."/>
            <person name="Kavagutti S V."/>
        </authorList>
    </citation>
    <scope>NUCLEOTIDE SEQUENCE</scope>
</reference>
<keyword evidence="3 6" id="KW-0347">Helicase</keyword>
<dbReference type="GO" id="GO:0005524">
    <property type="term" value="F:ATP binding"/>
    <property type="evidence" value="ECO:0007669"/>
    <property type="project" value="UniProtKB-KW"/>
</dbReference>
<dbReference type="CDD" id="cd17926">
    <property type="entry name" value="DEXHc_RE"/>
    <property type="match status" value="1"/>
</dbReference>
<dbReference type="GO" id="GO:0004386">
    <property type="term" value="F:helicase activity"/>
    <property type="evidence" value="ECO:0007669"/>
    <property type="project" value="UniProtKB-KW"/>
</dbReference>
<name>A0A6J7X1A5_9CAUD</name>
<dbReference type="SUPFAM" id="SSF52540">
    <property type="entry name" value="P-loop containing nucleoside triphosphate hydrolases"/>
    <property type="match status" value="2"/>
</dbReference>
<sequence length="480" mass="55615">MRDTLYLSKVNDVYIRVQSEPSVAQELADHFSFMSPNARFDPRVRNKVWDGKIRLYNPLTGLIYYGLIDKIVEFAQQHDYQIVTDGSIKKCKDDVTEFLNTFQSTKQPREYQIEAFKYAVRYNRGIFLSPTSSGKSLMIYMLSSYYQQERKLIIVPTVQLVFQLKSDFEEYAGKGLSIHCITAGVDKETTEDIVISTWQSIYKMPKKWFAQFGVVIGDEVHRFEAKSLKAIMERLLDTKYRFGYTGTLTGTLTNEMTLEGLFGKIRTVTTTTELQEQNYVAKLKIKALILKHDPQSCKDAAKFNYQDEVKFINNHRKRNNFIAKLAVECDKNTLVLFRNIDHGRLLYDKIKSYSAFERDVYLIYGGVDGEDREEIRRMLEFKSNAILVASYGTFSTGVNVPNLHYVMLGAPSKSRVTVLQSIGRGLRLHSEKDFLTVYDIADDLRLKTKANYTLQHFSERYTIYNEQGFNCRLYNINLTD</sequence>
<dbReference type="GO" id="GO:0003677">
    <property type="term" value="F:DNA binding"/>
    <property type="evidence" value="ECO:0007669"/>
    <property type="project" value="InterPro"/>
</dbReference>
<dbReference type="PANTHER" id="PTHR11274:SF0">
    <property type="entry name" value="GENERAL TRANSCRIPTION AND DNA REPAIR FACTOR IIH HELICASE SUBUNIT XPB"/>
    <property type="match status" value="1"/>
</dbReference>
<evidence type="ECO:0000256" key="2">
    <source>
        <dbReference type="ARBA" id="ARBA00022801"/>
    </source>
</evidence>
<keyword evidence="2" id="KW-0378">Hydrolase</keyword>
<dbReference type="EMBL" id="LR798287">
    <property type="protein sequence ID" value="CAB5221053.1"/>
    <property type="molecule type" value="Genomic_DNA"/>
</dbReference>
<evidence type="ECO:0000256" key="4">
    <source>
        <dbReference type="ARBA" id="ARBA00022840"/>
    </source>
</evidence>
<dbReference type="Pfam" id="PF00271">
    <property type="entry name" value="Helicase_C"/>
    <property type="match status" value="1"/>
</dbReference>
<evidence type="ECO:0000256" key="3">
    <source>
        <dbReference type="ARBA" id="ARBA00022806"/>
    </source>
</evidence>
<dbReference type="InterPro" id="IPR014001">
    <property type="entry name" value="Helicase_ATP-bd"/>
</dbReference>
<keyword evidence="4" id="KW-0067">ATP-binding</keyword>
<dbReference type="PROSITE" id="PS51192">
    <property type="entry name" value="HELICASE_ATP_BIND_1"/>
    <property type="match status" value="1"/>
</dbReference>